<reference evidence="1" key="1">
    <citation type="submission" date="2022-07" db="EMBL/GenBank/DDBJ databases">
        <title>Draft genome sequence of Zalerion maritima ATCC 34329, a (micro)plastics degrading marine fungus.</title>
        <authorList>
            <person name="Paco A."/>
            <person name="Goncalves M.F.M."/>
            <person name="Rocha-Santos T.A.P."/>
            <person name="Alves A."/>
        </authorList>
    </citation>
    <scope>NUCLEOTIDE SEQUENCE</scope>
    <source>
        <strain evidence="1">ATCC 34329</strain>
    </source>
</reference>
<keyword evidence="2" id="KW-1185">Reference proteome</keyword>
<evidence type="ECO:0000313" key="2">
    <source>
        <dbReference type="Proteomes" id="UP001201980"/>
    </source>
</evidence>
<name>A0AAD5RUT6_9PEZI</name>
<protein>
    <submittedName>
        <fullName evidence="1">Uncharacterized protein</fullName>
    </submittedName>
</protein>
<gene>
    <name evidence="1" type="ORF">MKZ38_007588</name>
</gene>
<dbReference type="EMBL" id="JAKWBI020000049">
    <property type="protein sequence ID" value="KAJ2904609.1"/>
    <property type="molecule type" value="Genomic_DNA"/>
</dbReference>
<comment type="caution">
    <text evidence="1">The sequence shown here is derived from an EMBL/GenBank/DDBJ whole genome shotgun (WGS) entry which is preliminary data.</text>
</comment>
<dbReference type="Proteomes" id="UP001201980">
    <property type="component" value="Unassembled WGS sequence"/>
</dbReference>
<proteinExistence type="predicted"/>
<organism evidence="1 2">
    <name type="scientific">Zalerion maritima</name>
    <dbReference type="NCBI Taxonomy" id="339359"/>
    <lineage>
        <taxon>Eukaryota</taxon>
        <taxon>Fungi</taxon>
        <taxon>Dikarya</taxon>
        <taxon>Ascomycota</taxon>
        <taxon>Pezizomycotina</taxon>
        <taxon>Sordariomycetes</taxon>
        <taxon>Lulworthiomycetidae</taxon>
        <taxon>Lulworthiales</taxon>
        <taxon>Lulworthiaceae</taxon>
        <taxon>Zalerion</taxon>
    </lineage>
</organism>
<sequence length="142" mass="15621">MFNLEHVLNEAACLLSLAENADLPLLKVFACFEGDSAADLTAEYVDGVGMDHLRTEKQEVVVRELQAHMETTKKLKSNIWGGSGGMDLGWAVKVDIYVTGGATSLSSNEEIQRQVVEDAAEGDARPCVRPQRLFGQFLRRHS</sequence>
<evidence type="ECO:0000313" key="1">
    <source>
        <dbReference type="EMBL" id="KAJ2904609.1"/>
    </source>
</evidence>
<accession>A0AAD5RUT6</accession>
<dbReference type="AlphaFoldDB" id="A0AAD5RUT6"/>